<dbReference type="Gene3D" id="3.30.420.250">
    <property type="match status" value="1"/>
</dbReference>
<sequence length="268" mass="30484">MKFKYLSDKFDTQAVSDLSLFLSKDNLLIIAKDSNGEVVAGESLPASELNSVLESNELLKSNPKTAKLWVHNDHFNLVPGVLFDQSQAATYLNYSSPLVQQEAHEVFSESLDSNNLHLVAAIDKATSDKFRKRFPEIKFGHAGALSLDYVLQQKNDYLGQEIFVIAEHGHIYLVAFSSQELKMFNRFEVSNTEELLKYVFVAFEQLNFDRNYCKVNLIGDLSSLGSNLEDLQPYFKNLIPITPRANTTYHSGAERLQETQRLETYWTL</sequence>
<dbReference type="AlphaFoldDB" id="A0AAP2CHW0"/>
<organism evidence="1 2">
    <name type="scientific">Litoribacter ruber</name>
    <dbReference type="NCBI Taxonomy" id="702568"/>
    <lineage>
        <taxon>Bacteria</taxon>
        <taxon>Pseudomonadati</taxon>
        <taxon>Bacteroidota</taxon>
        <taxon>Cytophagia</taxon>
        <taxon>Cytophagales</taxon>
        <taxon>Cyclobacteriaceae</taxon>
        <taxon>Litoribacter</taxon>
    </lineage>
</organism>
<evidence type="ECO:0000313" key="1">
    <source>
        <dbReference type="EMBL" id="MBS9522855.1"/>
    </source>
</evidence>
<comment type="caution">
    <text evidence="1">The sequence shown here is derived from an EMBL/GenBank/DDBJ whole genome shotgun (WGS) entry which is preliminary data.</text>
</comment>
<dbReference type="Pfam" id="PF12864">
    <property type="entry name" value="DUF3822"/>
    <property type="match status" value="1"/>
</dbReference>
<evidence type="ECO:0000313" key="2">
    <source>
        <dbReference type="Proteomes" id="UP001319104"/>
    </source>
</evidence>
<dbReference type="CDD" id="cd24013">
    <property type="entry name" value="ASKHA_ATPase_BT3980-like"/>
    <property type="match status" value="1"/>
</dbReference>
<reference evidence="1 2" key="1">
    <citation type="submission" date="2021-05" db="EMBL/GenBank/DDBJ databases">
        <authorList>
            <person name="Zhang Z.D."/>
            <person name="Osman G."/>
        </authorList>
    </citation>
    <scope>NUCLEOTIDE SEQUENCE [LARGE SCALE GENOMIC DNA]</scope>
    <source>
        <strain evidence="1 2">KCTC 32217</strain>
    </source>
</reference>
<keyword evidence="2" id="KW-1185">Reference proteome</keyword>
<protein>
    <submittedName>
        <fullName evidence="1">DUF3822 family protein</fullName>
    </submittedName>
</protein>
<dbReference type="RefSeq" id="WP_213943735.1">
    <property type="nucleotide sequence ID" value="NZ_JAHCMY010000001.1"/>
</dbReference>
<name>A0AAP2CHW0_9BACT</name>
<accession>A0AAP2CHW0</accession>
<dbReference type="Proteomes" id="UP001319104">
    <property type="component" value="Unassembled WGS sequence"/>
</dbReference>
<dbReference type="EMBL" id="JAHCMY010000001">
    <property type="protein sequence ID" value="MBS9522855.1"/>
    <property type="molecule type" value="Genomic_DNA"/>
</dbReference>
<dbReference type="InterPro" id="IPR024213">
    <property type="entry name" value="DUF3822"/>
</dbReference>
<proteinExistence type="predicted"/>
<dbReference type="Gene3D" id="3.30.420.260">
    <property type="match status" value="1"/>
</dbReference>
<gene>
    <name evidence="1" type="ORF">KI659_02390</name>
</gene>